<proteinExistence type="inferred from homology"/>
<feature type="non-terminal residue" evidence="2">
    <location>
        <position position="162"/>
    </location>
</feature>
<evidence type="ECO:0000256" key="1">
    <source>
        <dbReference type="ARBA" id="ARBA00010771"/>
    </source>
</evidence>
<dbReference type="InterPro" id="IPR001299">
    <property type="entry name" value="Ependymin"/>
</dbReference>
<gene>
    <name evidence="2" type="ORF">Z043_125412</name>
</gene>
<sequence>SSLTGEYFVFTKYTYDALGQRLRLREFGYQHNKSFHVDLLMLFRQHKKTTILLLSLYTQSPTNHETVLNFQGILYNISYHDHTCKKRGLNATFHPIEVPRDATLMSQVILGSSSGPGQGLLVNTWTGKVPGRDGMYYATFTEFGCFPVSNFYHSNKTGWVIV</sequence>
<dbReference type="PANTHER" id="PTHR10697:SF5">
    <property type="entry name" value="EPENDYMIN-RELATED"/>
    <property type="match status" value="1"/>
</dbReference>
<evidence type="ECO:0000313" key="2">
    <source>
        <dbReference type="EMBL" id="KPP56922.1"/>
    </source>
</evidence>
<dbReference type="GO" id="GO:0005764">
    <property type="term" value="C:lysosome"/>
    <property type="evidence" value="ECO:0007669"/>
    <property type="project" value="TreeGrafter"/>
</dbReference>
<feature type="non-terminal residue" evidence="2">
    <location>
        <position position="1"/>
    </location>
</feature>
<dbReference type="AlphaFoldDB" id="A0A0P7W337"/>
<evidence type="ECO:0000313" key="3">
    <source>
        <dbReference type="Proteomes" id="UP000034805"/>
    </source>
</evidence>
<comment type="similarity">
    <text evidence="1">Belongs to the ependymin family.</text>
</comment>
<dbReference type="EMBL" id="JARO02018391">
    <property type="protein sequence ID" value="KPP56922.1"/>
    <property type="molecule type" value="Genomic_DNA"/>
</dbReference>
<dbReference type="Proteomes" id="UP000034805">
    <property type="component" value="Unassembled WGS sequence"/>
</dbReference>
<dbReference type="PANTHER" id="PTHR10697">
    <property type="entry name" value="MAMMALIAN EPENDYMIN-RELATED PROTEIN 1"/>
    <property type="match status" value="1"/>
</dbReference>
<comment type="caution">
    <text evidence="2">The sequence shown here is derived from an EMBL/GenBank/DDBJ whole genome shotgun (WGS) entry which is preliminary data.</text>
</comment>
<dbReference type="GO" id="GO:0005509">
    <property type="term" value="F:calcium ion binding"/>
    <property type="evidence" value="ECO:0007669"/>
    <property type="project" value="InterPro"/>
</dbReference>
<accession>A0A0P7W337</accession>
<dbReference type="SMART" id="SM00026">
    <property type="entry name" value="EPEND"/>
    <property type="match status" value="1"/>
</dbReference>
<dbReference type="GO" id="GO:0007160">
    <property type="term" value="P:cell-matrix adhesion"/>
    <property type="evidence" value="ECO:0007669"/>
    <property type="project" value="InterPro"/>
</dbReference>
<dbReference type="Pfam" id="PF00811">
    <property type="entry name" value="Ependymin"/>
    <property type="match status" value="1"/>
</dbReference>
<dbReference type="GO" id="GO:0005576">
    <property type="term" value="C:extracellular region"/>
    <property type="evidence" value="ECO:0007669"/>
    <property type="project" value="InterPro"/>
</dbReference>
<protein>
    <submittedName>
        <fullName evidence="2">Uncharacterized protein</fullName>
    </submittedName>
</protein>
<reference evidence="2 3" key="1">
    <citation type="submission" date="2015-08" db="EMBL/GenBank/DDBJ databases">
        <title>The genome of the Asian arowana (Scleropages formosus).</title>
        <authorList>
            <person name="Tan M.H."/>
            <person name="Gan H.M."/>
            <person name="Croft L.J."/>
            <person name="Austin C.M."/>
        </authorList>
    </citation>
    <scope>NUCLEOTIDE SEQUENCE [LARGE SCALE GENOMIC DNA]</scope>
    <source>
        <strain evidence="2">Aro1</strain>
    </source>
</reference>
<name>A0A0P7W337_SCLFO</name>
<organism evidence="2 3">
    <name type="scientific">Scleropages formosus</name>
    <name type="common">Asian bonytongue</name>
    <name type="synonym">Osteoglossum formosum</name>
    <dbReference type="NCBI Taxonomy" id="113540"/>
    <lineage>
        <taxon>Eukaryota</taxon>
        <taxon>Metazoa</taxon>
        <taxon>Chordata</taxon>
        <taxon>Craniata</taxon>
        <taxon>Vertebrata</taxon>
        <taxon>Euteleostomi</taxon>
        <taxon>Actinopterygii</taxon>
        <taxon>Neopterygii</taxon>
        <taxon>Teleostei</taxon>
        <taxon>Osteoglossocephala</taxon>
        <taxon>Osteoglossomorpha</taxon>
        <taxon>Osteoglossiformes</taxon>
        <taxon>Osteoglossidae</taxon>
        <taxon>Scleropages</taxon>
    </lineage>
</organism>